<protein>
    <submittedName>
        <fullName evidence="2">Uncharacterized protein</fullName>
    </submittedName>
</protein>
<proteinExistence type="predicted"/>
<reference evidence="2 3" key="1">
    <citation type="submission" date="2013-09" db="EMBL/GenBank/DDBJ databases">
        <title>Corchorus capsularis genome sequencing.</title>
        <authorList>
            <person name="Alam M."/>
            <person name="Haque M.S."/>
            <person name="Islam M.S."/>
            <person name="Emdad E.M."/>
            <person name="Islam M.M."/>
            <person name="Ahmed B."/>
            <person name="Halim A."/>
            <person name="Hossen Q.M.M."/>
            <person name="Hossain M.Z."/>
            <person name="Ahmed R."/>
            <person name="Khan M.M."/>
            <person name="Islam R."/>
            <person name="Rashid M.M."/>
            <person name="Khan S.A."/>
            <person name="Rahman M.S."/>
            <person name="Alam M."/>
        </authorList>
    </citation>
    <scope>NUCLEOTIDE SEQUENCE [LARGE SCALE GENOMIC DNA]</scope>
    <source>
        <strain evidence="3">cv. CVL-1</strain>
        <tissue evidence="2">Whole seedling</tissue>
    </source>
</reference>
<dbReference type="Proteomes" id="UP000188268">
    <property type="component" value="Unassembled WGS sequence"/>
</dbReference>
<dbReference type="Gramene" id="OMO57109">
    <property type="protein sequence ID" value="OMO57109"/>
    <property type="gene ID" value="CCACVL1_25997"/>
</dbReference>
<keyword evidence="3" id="KW-1185">Reference proteome</keyword>
<accession>A0A1R3GGC2</accession>
<organism evidence="2 3">
    <name type="scientific">Corchorus capsularis</name>
    <name type="common">Jute</name>
    <dbReference type="NCBI Taxonomy" id="210143"/>
    <lineage>
        <taxon>Eukaryota</taxon>
        <taxon>Viridiplantae</taxon>
        <taxon>Streptophyta</taxon>
        <taxon>Embryophyta</taxon>
        <taxon>Tracheophyta</taxon>
        <taxon>Spermatophyta</taxon>
        <taxon>Magnoliopsida</taxon>
        <taxon>eudicotyledons</taxon>
        <taxon>Gunneridae</taxon>
        <taxon>Pentapetalae</taxon>
        <taxon>rosids</taxon>
        <taxon>malvids</taxon>
        <taxon>Malvales</taxon>
        <taxon>Malvaceae</taxon>
        <taxon>Grewioideae</taxon>
        <taxon>Apeibeae</taxon>
        <taxon>Corchorus</taxon>
    </lineage>
</organism>
<dbReference type="AlphaFoldDB" id="A0A1R3GGC2"/>
<evidence type="ECO:0000313" key="3">
    <source>
        <dbReference type="Proteomes" id="UP000188268"/>
    </source>
</evidence>
<feature type="region of interest" description="Disordered" evidence="1">
    <location>
        <begin position="1"/>
        <end position="23"/>
    </location>
</feature>
<evidence type="ECO:0000256" key="1">
    <source>
        <dbReference type="SAM" id="MobiDB-lite"/>
    </source>
</evidence>
<comment type="caution">
    <text evidence="2">The sequence shown here is derived from an EMBL/GenBank/DDBJ whole genome shotgun (WGS) entry which is preliminary data.</text>
</comment>
<dbReference type="EMBL" id="AWWV01014422">
    <property type="protein sequence ID" value="OMO57109.1"/>
    <property type="molecule type" value="Genomic_DNA"/>
</dbReference>
<sequence>MRAKEYGKNRASKAKREKNASLA</sequence>
<name>A0A1R3GGC2_COCAP</name>
<gene>
    <name evidence="2" type="ORF">CCACVL1_25997</name>
</gene>
<evidence type="ECO:0000313" key="2">
    <source>
        <dbReference type="EMBL" id="OMO57109.1"/>
    </source>
</evidence>
<feature type="non-terminal residue" evidence="2">
    <location>
        <position position="23"/>
    </location>
</feature>